<dbReference type="PANTHER" id="PTHR30520:SF6">
    <property type="entry name" value="FORMATE_NITRATE FAMILY TRANSPORTER (EUROFUNG)"/>
    <property type="match status" value="1"/>
</dbReference>
<evidence type="ECO:0000313" key="7">
    <source>
        <dbReference type="EMBL" id="WZL76652.1"/>
    </source>
</evidence>
<accession>A0ABZ2YDG3</accession>
<proteinExistence type="inferred from homology"/>
<dbReference type="PANTHER" id="PTHR30520">
    <property type="entry name" value="FORMATE TRANSPORTER-RELATED"/>
    <property type="match status" value="1"/>
</dbReference>
<feature type="transmembrane region" description="Helical" evidence="6">
    <location>
        <begin position="52"/>
        <end position="73"/>
    </location>
</feature>
<keyword evidence="3 6" id="KW-1133">Transmembrane helix</keyword>
<dbReference type="Proteomes" id="UP001461341">
    <property type="component" value="Chromosome"/>
</dbReference>
<feature type="transmembrane region" description="Helical" evidence="6">
    <location>
        <begin position="94"/>
        <end position="116"/>
    </location>
</feature>
<evidence type="ECO:0000256" key="3">
    <source>
        <dbReference type="ARBA" id="ARBA00022989"/>
    </source>
</evidence>
<dbReference type="Gene3D" id="1.20.1080.10">
    <property type="entry name" value="Glycerol uptake facilitator protein"/>
    <property type="match status" value="1"/>
</dbReference>
<dbReference type="RefSeq" id="WP_369018817.1">
    <property type="nucleotide sequence ID" value="NZ_CP121689.1"/>
</dbReference>
<keyword evidence="8" id="KW-1185">Reference proteome</keyword>
<feature type="transmembrane region" description="Helical" evidence="6">
    <location>
        <begin position="226"/>
        <end position="247"/>
    </location>
</feature>
<sequence length="251" mass="27094">MDVLHSWCENKLQKNYLSLLVGAILAGAYIGFASQLFTLVTTAELANGVKQLLGGIVFSIGLILVVLGRAELFTGHCLLSYSCFTFKNYVIQTLKIWGLVYLGNFVGSIFLASLYASTGLFNTGGGVIAQRAYQIALTKTQIPFTQAFARGILCNWLVCLAVLLCIYAENNLTRLLVIPGPIATFVALGYEHSVANMYFLSAGAFAQNYLHKSSVPVTLSGIAHNLVPVTLGNIVGGVVMVGLLYWLKERG</sequence>
<keyword evidence="4 6" id="KW-0472">Membrane</keyword>
<evidence type="ECO:0000313" key="8">
    <source>
        <dbReference type="Proteomes" id="UP001461341"/>
    </source>
</evidence>
<feature type="transmembrane region" description="Helical" evidence="6">
    <location>
        <begin position="16"/>
        <end position="40"/>
    </location>
</feature>
<evidence type="ECO:0000256" key="6">
    <source>
        <dbReference type="SAM" id="Phobius"/>
    </source>
</evidence>
<evidence type="ECO:0000256" key="2">
    <source>
        <dbReference type="ARBA" id="ARBA00022692"/>
    </source>
</evidence>
<evidence type="ECO:0000256" key="5">
    <source>
        <dbReference type="ARBA" id="ARBA00049660"/>
    </source>
</evidence>
<reference evidence="7 8" key="1">
    <citation type="submission" date="2023-03" db="EMBL/GenBank/DDBJ databases">
        <title>Novel Species.</title>
        <authorList>
            <person name="Ma S."/>
        </authorList>
    </citation>
    <scope>NUCLEOTIDE SEQUENCE [LARGE SCALE GENOMIC DNA]</scope>
    <source>
        <strain evidence="7 8">B11</strain>
    </source>
</reference>
<comment type="subcellular location">
    <subcellularLocation>
        <location evidence="1">Membrane</location>
        <topology evidence="1">Multi-pass membrane protein</topology>
    </subcellularLocation>
</comment>
<dbReference type="InterPro" id="IPR023271">
    <property type="entry name" value="Aquaporin-like"/>
</dbReference>
<feature type="transmembrane region" description="Helical" evidence="6">
    <location>
        <begin position="147"/>
        <end position="168"/>
    </location>
</feature>
<dbReference type="PROSITE" id="PS01006">
    <property type="entry name" value="FORMATE_NITRITE_TP_2"/>
    <property type="match status" value="1"/>
</dbReference>
<keyword evidence="2 6" id="KW-0812">Transmembrane</keyword>
<feature type="transmembrane region" description="Helical" evidence="6">
    <location>
        <begin position="180"/>
        <end position="206"/>
    </location>
</feature>
<dbReference type="EMBL" id="CP121689">
    <property type="protein sequence ID" value="WZL76652.1"/>
    <property type="molecule type" value="Genomic_DNA"/>
</dbReference>
<name>A0ABZ2YDG3_9BACT</name>
<dbReference type="InterPro" id="IPR024002">
    <property type="entry name" value="For/NO2_transpt_CS"/>
</dbReference>
<gene>
    <name evidence="7" type="ORF">QBE54_02650</name>
</gene>
<comment type="similarity">
    <text evidence="5">Belongs to the FNT transporter (TC 1.A.16) family.</text>
</comment>
<dbReference type="Pfam" id="PF01226">
    <property type="entry name" value="Form_Nir_trans"/>
    <property type="match status" value="1"/>
</dbReference>
<organism evidence="7 8">
    <name type="scientific">Thermatribacter velox</name>
    <dbReference type="NCBI Taxonomy" id="3039681"/>
    <lineage>
        <taxon>Bacteria</taxon>
        <taxon>Pseudomonadati</taxon>
        <taxon>Atribacterota</taxon>
        <taxon>Atribacteria</taxon>
        <taxon>Atribacterales</taxon>
        <taxon>Thermatribacteraceae</taxon>
        <taxon>Thermatribacter</taxon>
    </lineage>
</organism>
<dbReference type="InterPro" id="IPR000292">
    <property type="entry name" value="For/NO2_transpt"/>
</dbReference>
<evidence type="ECO:0000256" key="1">
    <source>
        <dbReference type="ARBA" id="ARBA00004141"/>
    </source>
</evidence>
<protein>
    <submittedName>
        <fullName evidence="7">Formate/nitrite transporter family protein</fullName>
    </submittedName>
</protein>
<evidence type="ECO:0000256" key="4">
    <source>
        <dbReference type="ARBA" id="ARBA00023136"/>
    </source>
</evidence>